<dbReference type="GO" id="GO:0022857">
    <property type="term" value="F:transmembrane transporter activity"/>
    <property type="evidence" value="ECO:0007669"/>
    <property type="project" value="InterPro"/>
</dbReference>
<feature type="transmembrane region" description="Helical" evidence="7">
    <location>
        <begin position="181"/>
        <end position="206"/>
    </location>
</feature>
<feature type="transmembrane region" description="Helical" evidence="7">
    <location>
        <begin position="325"/>
        <end position="346"/>
    </location>
</feature>
<dbReference type="Gene3D" id="1.20.1250.20">
    <property type="entry name" value="MFS general substrate transporter like domains"/>
    <property type="match status" value="2"/>
</dbReference>
<dbReference type="InterPro" id="IPR036259">
    <property type="entry name" value="MFS_trans_sf"/>
</dbReference>
<feature type="transmembrane region" description="Helical" evidence="7">
    <location>
        <begin position="391"/>
        <end position="411"/>
    </location>
</feature>
<feature type="transmembrane region" description="Helical" evidence="7">
    <location>
        <begin position="212"/>
        <end position="234"/>
    </location>
</feature>
<feature type="transmembrane region" description="Helical" evidence="7">
    <location>
        <begin position="93"/>
        <end position="111"/>
    </location>
</feature>
<reference evidence="9 10" key="1">
    <citation type="submission" date="2016-04" db="EMBL/GenBank/DDBJ databases">
        <title>A degradative enzymes factory behind the ericoid mycorrhizal symbiosis.</title>
        <authorList>
            <consortium name="DOE Joint Genome Institute"/>
            <person name="Martino E."/>
            <person name="Morin E."/>
            <person name="Grelet G."/>
            <person name="Kuo A."/>
            <person name="Kohler A."/>
            <person name="Daghino S."/>
            <person name="Barry K."/>
            <person name="Choi C."/>
            <person name="Cichocki N."/>
            <person name="Clum A."/>
            <person name="Copeland A."/>
            <person name="Hainaut M."/>
            <person name="Haridas S."/>
            <person name="Labutti K."/>
            <person name="Lindquist E."/>
            <person name="Lipzen A."/>
            <person name="Khouja H.-R."/>
            <person name="Murat C."/>
            <person name="Ohm R."/>
            <person name="Olson A."/>
            <person name="Spatafora J."/>
            <person name="Veneault-Fourrey C."/>
            <person name="Henrissat B."/>
            <person name="Grigoriev I."/>
            <person name="Martin F."/>
            <person name="Perotto S."/>
        </authorList>
    </citation>
    <scope>NUCLEOTIDE SEQUENCE [LARGE SCALE GENOMIC DNA]</scope>
    <source>
        <strain evidence="9 10">F</strain>
    </source>
</reference>
<evidence type="ECO:0000259" key="8">
    <source>
        <dbReference type="PROSITE" id="PS50850"/>
    </source>
</evidence>
<evidence type="ECO:0000256" key="4">
    <source>
        <dbReference type="ARBA" id="ARBA00022989"/>
    </source>
</evidence>
<dbReference type="PANTHER" id="PTHR23501:SF195">
    <property type="entry name" value="PEP5"/>
    <property type="match status" value="1"/>
</dbReference>
<feature type="region of interest" description="Disordered" evidence="6">
    <location>
        <begin position="1"/>
        <end position="28"/>
    </location>
</feature>
<comment type="subcellular location">
    <subcellularLocation>
        <location evidence="1">Membrane</location>
        <topology evidence="1">Multi-pass membrane protein</topology>
    </subcellularLocation>
</comment>
<evidence type="ECO:0000256" key="6">
    <source>
        <dbReference type="SAM" id="MobiDB-lite"/>
    </source>
</evidence>
<dbReference type="Proteomes" id="UP000235786">
    <property type="component" value="Unassembled WGS sequence"/>
</dbReference>
<dbReference type="PROSITE" id="PS50850">
    <property type="entry name" value="MFS"/>
    <property type="match status" value="1"/>
</dbReference>
<dbReference type="SUPFAM" id="SSF103473">
    <property type="entry name" value="MFS general substrate transporter"/>
    <property type="match status" value="1"/>
</dbReference>
<organism evidence="9 10">
    <name type="scientific">Hyaloscypha variabilis (strain UAMH 11265 / GT02V1 / F)</name>
    <name type="common">Meliniomyces variabilis</name>
    <dbReference type="NCBI Taxonomy" id="1149755"/>
    <lineage>
        <taxon>Eukaryota</taxon>
        <taxon>Fungi</taxon>
        <taxon>Dikarya</taxon>
        <taxon>Ascomycota</taxon>
        <taxon>Pezizomycotina</taxon>
        <taxon>Leotiomycetes</taxon>
        <taxon>Helotiales</taxon>
        <taxon>Hyaloscyphaceae</taxon>
        <taxon>Hyaloscypha</taxon>
        <taxon>Hyaloscypha variabilis</taxon>
    </lineage>
</organism>
<feature type="transmembrane region" description="Helical" evidence="7">
    <location>
        <begin position="366"/>
        <end position="384"/>
    </location>
</feature>
<dbReference type="PROSITE" id="PS00216">
    <property type="entry name" value="SUGAR_TRANSPORT_1"/>
    <property type="match status" value="1"/>
</dbReference>
<evidence type="ECO:0000256" key="5">
    <source>
        <dbReference type="ARBA" id="ARBA00023136"/>
    </source>
</evidence>
<gene>
    <name evidence="9" type="ORF">L207DRAFT_445030</name>
</gene>
<accession>A0A2J6QTT5</accession>
<keyword evidence="10" id="KW-1185">Reference proteome</keyword>
<feature type="transmembrane region" description="Helical" evidence="7">
    <location>
        <begin position="281"/>
        <end position="304"/>
    </location>
</feature>
<keyword evidence="5 7" id="KW-0472">Membrane</keyword>
<evidence type="ECO:0000313" key="9">
    <source>
        <dbReference type="EMBL" id="PMD29650.1"/>
    </source>
</evidence>
<dbReference type="OrthoDB" id="4139357at2759"/>
<dbReference type="InterPro" id="IPR020846">
    <property type="entry name" value="MFS_dom"/>
</dbReference>
<name>A0A2J6QTT5_HYAVF</name>
<sequence>MKATRAEETEEVENARPPSVPEAQLSKVETYLEDDPHRAALEDNPEKPEPLTLMKVLAIAFLGASLVGPVSLALLLISPVLETIGGDLDDLPDIAWIVTSWSISSAVSFSLAGEFSDIWGRKVVILGGQVFTLVGAIVAALAHKVSTVVVGETLIGFGAGMIFISYAAIPEILPNKYRGIGLAYAELAINLPWGIVATLVASQIAAKATWRWLFWMIVIYAVFTGIGVACFYFPPTRPRRDYDKTRWQEFAELDWIGMFLYTTGLTVFLVGLGWAGSEGHAWSSASVVAPIVLGAVTFFCCFAYDWTLAKRPFFPKSLFFKLRDYSLILIVLFVAGMVFFSMSSLLPQCSVYVFNANPIKLGLIQLPNGFGQLVGGAILPAFIHKIKHIRVQIIVAVAIQTVFTACYALTIPGHQSAWMALQFFGASTFAWSTLCGYVTAGVNVPLRELGIATGIIGTFRNSGGAVGIAIFNTIHNGVLNAQLGPRVTKAALSHGFPNNSTLLAAVVKAAEGVVLGEPAQVAFKGLPNVTPALISSTVTAFRGAYAFAFQRVFLSTIPFGVIALIAAWFINDASQYLTNHTAVHLNKDHLRERHPEEQ</sequence>
<keyword evidence="3 7" id="KW-0812">Transmembrane</keyword>
<dbReference type="InterPro" id="IPR010573">
    <property type="entry name" value="MFS_Str1/Tri12-like"/>
</dbReference>
<feature type="transmembrane region" description="Helical" evidence="7">
    <location>
        <begin position="417"/>
        <end position="440"/>
    </location>
</feature>
<protein>
    <submittedName>
        <fullName evidence="9">Putative siderophore iron transporter</fullName>
    </submittedName>
</protein>
<dbReference type="EMBL" id="KZ613972">
    <property type="protein sequence ID" value="PMD29650.1"/>
    <property type="molecule type" value="Genomic_DNA"/>
</dbReference>
<dbReference type="Pfam" id="PF06609">
    <property type="entry name" value="TRI12"/>
    <property type="match status" value="1"/>
</dbReference>
<evidence type="ECO:0000256" key="3">
    <source>
        <dbReference type="ARBA" id="ARBA00022692"/>
    </source>
</evidence>
<feature type="transmembrane region" description="Helical" evidence="7">
    <location>
        <begin position="148"/>
        <end position="169"/>
    </location>
</feature>
<dbReference type="GO" id="GO:0005886">
    <property type="term" value="C:plasma membrane"/>
    <property type="evidence" value="ECO:0007669"/>
    <property type="project" value="TreeGrafter"/>
</dbReference>
<evidence type="ECO:0000256" key="1">
    <source>
        <dbReference type="ARBA" id="ARBA00004141"/>
    </source>
</evidence>
<feature type="domain" description="Major facilitator superfamily (MFS) profile" evidence="8">
    <location>
        <begin position="56"/>
        <end position="575"/>
    </location>
</feature>
<dbReference type="InterPro" id="IPR005829">
    <property type="entry name" value="Sugar_transporter_CS"/>
</dbReference>
<evidence type="ECO:0000313" key="10">
    <source>
        <dbReference type="Proteomes" id="UP000235786"/>
    </source>
</evidence>
<evidence type="ECO:0000256" key="7">
    <source>
        <dbReference type="SAM" id="Phobius"/>
    </source>
</evidence>
<feature type="transmembrane region" description="Helical" evidence="7">
    <location>
        <begin position="56"/>
        <end position="81"/>
    </location>
</feature>
<feature type="transmembrane region" description="Helical" evidence="7">
    <location>
        <begin position="552"/>
        <end position="570"/>
    </location>
</feature>
<dbReference type="AlphaFoldDB" id="A0A2J6QTT5"/>
<evidence type="ECO:0000256" key="2">
    <source>
        <dbReference type="ARBA" id="ARBA00022448"/>
    </source>
</evidence>
<feature type="transmembrane region" description="Helical" evidence="7">
    <location>
        <begin position="123"/>
        <end position="142"/>
    </location>
</feature>
<proteinExistence type="predicted"/>
<keyword evidence="4 7" id="KW-1133">Transmembrane helix</keyword>
<keyword evidence="2" id="KW-0813">Transport</keyword>
<dbReference type="PANTHER" id="PTHR23501">
    <property type="entry name" value="MAJOR FACILITATOR SUPERFAMILY"/>
    <property type="match status" value="1"/>
</dbReference>
<feature type="transmembrane region" description="Helical" evidence="7">
    <location>
        <begin position="255"/>
        <end position="275"/>
    </location>
</feature>